<organism evidence="1 2">
    <name type="scientific">Elongatibacter sediminis</name>
    <dbReference type="NCBI Taxonomy" id="3119006"/>
    <lineage>
        <taxon>Bacteria</taxon>
        <taxon>Pseudomonadati</taxon>
        <taxon>Pseudomonadota</taxon>
        <taxon>Gammaproteobacteria</taxon>
        <taxon>Chromatiales</taxon>
        <taxon>Wenzhouxiangellaceae</taxon>
        <taxon>Elongatibacter</taxon>
    </lineage>
</organism>
<evidence type="ECO:0000313" key="2">
    <source>
        <dbReference type="Proteomes" id="UP001359886"/>
    </source>
</evidence>
<name>A0AAW9RD51_9GAMM</name>
<protein>
    <recommendedName>
        <fullName evidence="3">Anti-sigma factor</fullName>
    </recommendedName>
</protein>
<dbReference type="AlphaFoldDB" id="A0AAW9RD51"/>
<comment type="caution">
    <text evidence="1">The sequence shown here is derived from an EMBL/GenBank/DDBJ whole genome shotgun (WGS) entry which is preliminary data.</text>
</comment>
<sequence length="253" mass="27339">MIEERIADMIQADVDGELPAASRAELDAVLAQSGEARRFRDEMMRVARLMNELPPIDPPPGLTRRILDRIQLPSPEGWHSRVAAWMRPASYGMAVAAGVVIGIGVANFAPRFDADIAADLPGLVGTMVDRSALQAPNAADRMVIDRPGVRGEAVLVPLGDIWSLQFSLNTSNPVEIRVSADPALRFGGLADPESELRIVEVSGGDVRLVHEGRHPFVLYLQTESGRDVGSRDIAVFIGRDGETLFEGRLQTGG</sequence>
<gene>
    <name evidence="1" type="ORF">V3330_03645</name>
</gene>
<evidence type="ECO:0000313" key="1">
    <source>
        <dbReference type="EMBL" id="MEJ8566713.1"/>
    </source>
</evidence>
<evidence type="ECO:0008006" key="3">
    <source>
        <dbReference type="Google" id="ProtNLM"/>
    </source>
</evidence>
<dbReference type="RefSeq" id="WP_354694035.1">
    <property type="nucleotide sequence ID" value="NZ_JAZHOG010000002.1"/>
</dbReference>
<reference evidence="1 2" key="1">
    <citation type="submission" date="2024-02" db="EMBL/GenBank/DDBJ databases">
        <title>A novel Wenzhouxiangellaceae bacterium, isolated from coastal sediments.</title>
        <authorList>
            <person name="Du Z.-J."/>
            <person name="Ye Y.-Q."/>
            <person name="Zhang X.-Y."/>
        </authorList>
    </citation>
    <scope>NUCLEOTIDE SEQUENCE [LARGE SCALE GENOMIC DNA]</scope>
    <source>
        <strain evidence="1 2">CH-27</strain>
    </source>
</reference>
<dbReference type="Proteomes" id="UP001359886">
    <property type="component" value="Unassembled WGS sequence"/>
</dbReference>
<accession>A0AAW9RD51</accession>
<dbReference type="EMBL" id="JAZHOG010000002">
    <property type="protein sequence ID" value="MEJ8566713.1"/>
    <property type="molecule type" value="Genomic_DNA"/>
</dbReference>
<proteinExistence type="predicted"/>
<keyword evidence="2" id="KW-1185">Reference proteome</keyword>